<dbReference type="GO" id="GO:0016485">
    <property type="term" value="P:protein processing"/>
    <property type="evidence" value="ECO:0007669"/>
    <property type="project" value="TreeGrafter"/>
</dbReference>
<dbReference type="Pfam" id="PF05649">
    <property type="entry name" value="Peptidase_M13_N"/>
    <property type="match status" value="1"/>
</dbReference>
<dbReference type="GO" id="GO:0046872">
    <property type="term" value="F:metal ion binding"/>
    <property type="evidence" value="ECO:0007669"/>
    <property type="project" value="UniProtKB-KW"/>
</dbReference>
<comment type="cofactor">
    <cofactor evidence="1">
        <name>Zn(2+)</name>
        <dbReference type="ChEBI" id="CHEBI:29105"/>
    </cofactor>
</comment>
<dbReference type="InterPro" id="IPR000718">
    <property type="entry name" value="Peptidase_M13"/>
</dbReference>
<accession>A0A8R2NTJ1</accession>
<evidence type="ECO:0000259" key="10">
    <source>
        <dbReference type="Pfam" id="PF05649"/>
    </source>
</evidence>
<evidence type="ECO:0000256" key="8">
    <source>
        <dbReference type="ARBA" id="ARBA00023049"/>
    </source>
</evidence>
<feature type="domain" description="Peptidase M13 N-terminal" evidence="10">
    <location>
        <begin position="7"/>
        <end position="389"/>
    </location>
</feature>
<evidence type="ECO:0000256" key="3">
    <source>
        <dbReference type="ARBA" id="ARBA00007357"/>
    </source>
</evidence>
<dbReference type="Gene3D" id="1.10.1380.10">
    <property type="entry name" value="Neutral endopeptidase , domain2"/>
    <property type="match status" value="1"/>
</dbReference>
<evidence type="ECO:0000256" key="5">
    <source>
        <dbReference type="ARBA" id="ARBA00022723"/>
    </source>
</evidence>
<comment type="similarity">
    <text evidence="3">Belongs to the peptidase M13 family.</text>
</comment>
<name>A0A8R2NTJ1_ACYPI</name>
<keyword evidence="5" id="KW-0479">Metal-binding</keyword>
<dbReference type="InterPro" id="IPR024079">
    <property type="entry name" value="MetalloPept_cat_dom_sf"/>
</dbReference>
<protein>
    <submittedName>
        <fullName evidence="11">Uncharacterized protein</fullName>
    </submittedName>
</protein>
<keyword evidence="4" id="KW-0645">Protease</keyword>
<dbReference type="KEGG" id="api:100161394"/>
<comment type="subcellular location">
    <subcellularLocation>
        <location evidence="2">Cell membrane</location>
        <topology evidence="2">Single-pass type II membrane protein</topology>
    </subcellularLocation>
</comment>
<evidence type="ECO:0000256" key="7">
    <source>
        <dbReference type="ARBA" id="ARBA00022833"/>
    </source>
</evidence>
<keyword evidence="12" id="KW-1185">Reference proteome</keyword>
<dbReference type="GO" id="GO:0004222">
    <property type="term" value="F:metalloendopeptidase activity"/>
    <property type="evidence" value="ECO:0007669"/>
    <property type="project" value="InterPro"/>
</dbReference>
<dbReference type="PANTHER" id="PTHR11733:SF224">
    <property type="entry name" value="NEPRILYSIN-2"/>
    <property type="match status" value="1"/>
</dbReference>
<dbReference type="GO" id="GO:0005886">
    <property type="term" value="C:plasma membrane"/>
    <property type="evidence" value="ECO:0007669"/>
    <property type="project" value="UniProtKB-SubCell"/>
</dbReference>
<dbReference type="SUPFAM" id="SSF55486">
    <property type="entry name" value="Metalloproteases ('zincins'), catalytic domain"/>
    <property type="match status" value="1"/>
</dbReference>
<keyword evidence="7" id="KW-0862">Zinc</keyword>
<organism evidence="11 12">
    <name type="scientific">Acyrthosiphon pisum</name>
    <name type="common">Pea aphid</name>
    <dbReference type="NCBI Taxonomy" id="7029"/>
    <lineage>
        <taxon>Eukaryota</taxon>
        <taxon>Metazoa</taxon>
        <taxon>Ecdysozoa</taxon>
        <taxon>Arthropoda</taxon>
        <taxon>Hexapoda</taxon>
        <taxon>Insecta</taxon>
        <taxon>Pterygota</taxon>
        <taxon>Neoptera</taxon>
        <taxon>Paraneoptera</taxon>
        <taxon>Hemiptera</taxon>
        <taxon>Sternorrhyncha</taxon>
        <taxon>Aphidomorpha</taxon>
        <taxon>Aphidoidea</taxon>
        <taxon>Aphididae</taxon>
        <taxon>Macrosiphini</taxon>
        <taxon>Acyrthosiphon</taxon>
    </lineage>
</organism>
<dbReference type="OrthoDB" id="6475849at2759"/>
<evidence type="ECO:0000256" key="6">
    <source>
        <dbReference type="ARBA" id="ARBA00022801"/>
    </source>
</evidence>
<dbReference type="InterPro" id="IPR008753">
    <property type="entry name" value="Peptidase_M13_N"/>
</dbReference>
<evidence type="ECO:0000256" key="2">
    <source>
        <dbReference type="ARBA" id="ARBA00004401"/>
    </source>
</evidence>
<dbReference type="PRINTS" id="PR00786">
    <property type="entry name" value="NEPRILYSIN"/>
</dbReference>
<dbReference type="Gene3D" id="3.40.390.10">
    <property type="entry name" value="Collagenase (Catalytic Domain)"/>
    <property type="match status" value="1"/>
</dbReference>
<keyword evidence="8" id="KW-0482">Metalloprotease</keyword>
<evidence type="ECO:0000313" key="12">
    <source>
        <dbReference type="Proteomes" id="UP000007819"/>
    </source>
</evidence>
<dbReference type="EnsemblMetazoa" id="XM_029491340.1">
    <property type="protein sequence ID" value="XP_029347200.1"/>
    <property type="gene ID" value="LOC100161394"/>
</dbReference>
<reference evidence="11" key="2">
    <citation type="submission" date="2022-06" db="UniProtKB">
        <authorList>
            <consortium name="EnsemblMetazoa"/>
        </authorList>
    </citation>
    <scope>IDENTIFICATION</scope>
</reference>
<dbReference type="InterPro" id="IPR042089">
    <property type="entry name" value="Peptidase_M13_dom_2"/>
</dbReference>
<feature type="domain" description="Peptidase M13 C-terminal" evidence="9">
    <location>
        <begin position="450"/>
        <end position="656"/>
    </location>
</feature>
<evidence type="ECO:0000259" key="9">
    <source>
        <dbReference type="Pfam" id="PF01431"/>
    </source>
</evidence>
<evidence type="ECO:0000313" key="11">
    <source>
        <dbReference type="EnsemblMetazoa" id="XP_029347200.1"/>
    </source>
</evidence>
<reference evidence="12" key="1">
    <citation type="submission" date="2010-06" db="EMBL/GenBank/DDBJ databases">
        <authorList>
            <person name="Jiang H."/>
            <person name="Abraham K."/>
            <person name="Ali S."/>
            <person name="Alsbrooks S.L."/>
            <person name="Anim B.N."/>
            <person name="Anosike U.S."/>
            <person name="Attaway T."/>
            <person name="Bandaranaike D.P."/>
            <person name="Battles P.K."/>
            <person name="Bell S.N."/>
            <person name="Bell A.V."/>
            <person name="Beltran B."/>
            <person name="Bickham C."/>
            <person name="Bustamante Y."/>
            <person name="Caleb T."/>
            <person name="Canada A."/>
            <person name="Cardenas V."/>
            <person name="Carter K."/>
            <person name="Chacko J."/>
            <person name="Chandrabose M.N."/>
            <person name="Chavez D."/>
            <person name="Chavez A."/>
            <person name="Chen L."/>
            <person name="Chu H.-S."/>
            <person name="Claassen K.J."/>
            <person name="Cockrell R."/>
            <person name="Collins M."/>
            <person name="Cooper J.A."/>
            <person name="Cree A."/>
            <person name="Curry S.M."/>
            <person name="Da Y."/>
            <person name="Dao M.D."/>
            <person name="Das B."/>
            <person name="Davila M.-L."/>
            <person name="Davy-Carroll L."/>
            <person name="Denson S."/>
            <person name="Dinh H."/>
            <person name="Ebong V.E."/>
            <person name="Edwards J.R."/>
            <person name="Egan A."/>
            <person name="El-Daye J."/>
            <person name="Escobedo L."/>
            <person name="Fernandez S."/>
            <person name="Fernando P.R."/>
            <person name="Flagg N."/>
            <person name="Forbes L.D."/>
            <person name="Fowler R.G."/>
            <person name="Fu Q."/>
            <person name="Gabisi R.A."/>
            <person name="Ganer J."/>
            <person name="Garbino Pronczuk A."/>
            <person name="Garcia R.M."/>
            <person name="Garner T."/>
            <person name="Garrett T.E."/>
            <person name="Gonzalez D.A."/>
            <person name="Hamid H."/>
            <person name="Hawkins E.S."/>
            <person name="Hirani K."/>
            <person name="Hogues M.E."/>
            <person name="Hollins B."/>
            <person name="Hsiao C.-H."/>
            <person name="Jabil R."/>
            <person name="James M.L."/>
            <person name="Jhangiani S.N."/>
            <person name="Johnson B."/>
            <person name="Johnson Q."/>
            <person name="Joshi V."/>
            <person name="Kalu J.B."/>
            <person name="Kam C."/>
            <person name="Kashfia A."/>
            <person name="Keebler J."/>
            <person name="Kisamo H."/>
            <person name="Kovar C.L."/>
            <person name="Lago L.A."/>
            <person name="Lai C.-Y."/>
            <person name="Laidlaw J."/>
            <person name="Lara F."/>
            <person name="Le T.-K."/>
            <person name="Lee S.L."/>
            <person name="Legall F.H."/>
            <person name="Lemon S.J."/>
            <person name="Lewis L.R."/>
            <person name="Li B."/>
            <person name="Liu Y."/>
            <person name="Liu Y.-S."/>
            <person name="Lopez J."/>
            <person name="Lozado R.J."/>
            <person name="Lu J."/>
            <person name="Madu R.C."/>
            <person name="Maheshwari M."/>
            <person name="Maheshwari R."/>
            <person name="Malloy K."/>
            <person name="Martinez E."/>
            <person name="Mathew T."/>
            <person name="Mercado I.C."/>
            <person name="Mercado C."/>
            <person name="Meyer B."/>
            <person name="Montgomery K."/>
            <person name="Morgan M.B."/>
            <person name="Munidasa M."/>
            <person name="Nazareth L.V."/>
            <person name="Nelson J."/>
            <person name="Ng B.M."/>
            <person name="Nguyen N.B."/>
            <person name="Nguyen P.Q."/>
            <person name="Nguyen T."/>
            <person name="Obregon M."/>
            <person name="Okwuonu G.O."/>
            <person name="Onwere C.G."/>
            <person name="Orozco G."/>
            <person name="Parra A."/>
            <person name="Patel S."/>
            <person name="Patil S."/>
            <person name="Perez A."/>
            <person name="Perez Y."/>
            <person name="Pham C."/>
            <person name="Primus E.L."/>
            <person name="Pu L.-L."/>
            <person name="Puazo M."/>
            <person name="Qin X."/>
            <person name="Quiroz J.B."/>
            <person name="Reese J."/>
            <person name="Richards S."/>
            <person name="Rives C.M."/>
            <person name="Robberts R."/>
            <person name="Ruiz S.J."/>
            <person name="Ruiz M.J."/>
            <person name="Santibanez J."/>
            <person name="Schneider B.W."/>
            <person name="Sisson I."/>
            <person name="Smith M."/>
            <person name="Sodergren E."/>
            <person name="Song X.-Z."/>
            <person name="Song B.B."/>
            <person name="Summersgill H."/>
            <person name="Thelus R."/>
            <person name="Thornton R.D."/>
            <person name="Trejos Z.Y."/>
            <person name="Usmani K."/>
            <person name="Vattathil S."/>
            <person name="Villasana D."/>
            <person name="Walker D.L."/>
            <person name="Wang S."/>
            <person name="Wang K."/>
            <person name="White C.S."/>
            <person name="Williams A.C."/>
            <person name="Williamson J."/>
            <person name="Wilson K."/>
            <person name="Woghiren I.O."/>
            <person name="Woodworth J.R."/>
            <person name="Worley K.C."/>
            <person name="Wright R.A."/>
            <person name="Wu W."/>
            <person name="Young L."/>
            <person name="Zhang L."/>
            <person name="Zhang J."/>
            <person name="Zhu Y."/>
            <person name="Muzny D.M."/>
            <person name="Weinstock G."/>
            <person name="Gibbs R.A."/>
        </authorList>
    </citation>
    <scope>NUCLEOTIDE SEQUENCE [LARGE SCALE GENOMIC DNA]</scope>
    <source>
        <strain evidence="12">LSR1</strain>
    </source>
</reference>
<dbReference type="PROSITE" id="PS51885">
    <property type="entry name" value="NEPRILYSIN"/>
    <property type="match status" value="1"/>
</dbReference>
<dbReference type="GeneID" id="100161394"/>
<proteinExistence type="inferred from homology"/>
<evidence type="ECO:0000256" key="4">
    <source>
        <dbReference type="ARBA" id="ARBA00022670"/>
    </source>
</evidence>
<dbReference type="AlphaFoldDB" id="A0A8R2NTJ1"/>
<sequence>MNVSVNPCDDFYEFACGNFIKYTIIDDDKPFQTTFSIAGDTLLNKLRIIVTEPIKPDEQRPIKMAKLMFKSCMDKEKIERDGLEPFKKMLKSFGGWPVLEGDKWSYTECTWKDIVYKIREAGYSVDYLIRFSIGIDLKNSMMRAIELDEASLALKGTDEKSVAGYYRYMVDIAVLFGADRHRAVKELRQSLEFEIRLAKISMTAEERRDTAKLYNPMKLADLQQNYPTIPWKEYLNNLLFPLTIQRDDIIIVNAPKYLSELEILLCSTPKRISANYMIWRFAAQCVNFLTEELRKRELEFLTEQSGKTERVPRWKECVGISSDRFSLAIGSLYVRQFFDESAKNEALEMVDGIREEMNKILSTNDWMDDETRRNAIDKANSMTSHVAYPDELLDDCKLNAFYENLEVNDKDYFTSIMNFTKFLTHYSFSSLRQPVNKSDWINHSKTAIINAFYSYDENSIQLPAGILQGVFFSSDRPRYMNYGAIGFVIGHEITHGFDDQGRKYDKHGNLVDWWAKKTKKRFLEKVSCIIKQYGNYTVDEVGLKLNGFNTQGENIADNGGLKQAYSAYKAWTRRHGEEPRLPGLQDYTPQQMFWLSAANVWCSKYRPEALKTDMASNSHSPDRFRVIGPFSNLEDFSDDFRCPLGSNMNPVKKCRVW</sequence>
<dbReference type="PANTHER" id="PTHR11733">
    <property type="entry name" value="ZINC METALLOPROTEASE FAMILY M13 NEPRILYSIN-RELATED"/>
    <property type="match status" value="1"/>
</dbReference>
<keyword evidence="6" id="KW-0378">Hydrolase</keyword>
<dbReference type="Proteomes" id="UP000007819">
    <property type="component" value="Chromosome X"/>
</dbReference>
<dbReference type="InterPro" id="IPR018497">
    <property type="entry name" value="Peptidase_M13_C"/>
</dbReference>
<dbReference type="RefSeq" id="XP_029347200.1">
    <property type="nucleotide sequence ID" value="XM_029491340.1"/>
</dbReference>
<dbReference type="CDD" id="cd08662">
    <property type="entry name" value="M13"/>
    <property type="match status" value="1"/>
</dbReference>
<evidence type="ECO:0000256" key="1">
    <source>
        <dbReference type="ARBA" id="ARBA00001947"/>
    </source>
</evidence>
<dbReference type="Pfam" id="PF01431">
    <property type="entry name" value="Peptidase_M13"/>
    <property type="match status" value="1"/>
</dbReference>